<gene>
    <name evidence="2" type="ORF">NP603_12340</name>
</gene>
<keyword evidence="1" id="KW-0472">Membrane</keyword>
<dbReference type="InterPro" id="IPR019629">
    <property type="entry name" value="Uncharacterised_HI1736/YgjV"/>
</dbReference>
<keyword evidence="1" id="KW-1133">Transmembrane helix</keyword>
<protein>
    <submittedName>
        <fullName evidence="2">YgjV family protein</fullName>
    </submittedName>
</protein>
<dbReference type="EMBL" id="JANIBM010000013">
    <property type="protein sequence ID" value="MCQ8181899.1"/>
    <property type="molecule type" value="Genomic_DNA"/>
</dbReference>
<dbReference type="Pfam" id="PF10688">
    <property type="entry name" value="Imp-YgjV"/>
    <property type="match status" value="1"/>
</dbReference>
<proteinExistence type="predicted"/>
<feature type="transmembrane region" description="Helical" evidence="1">
    <location>
        <begin position="12"/>
        <end position="32"/>
    </location>
</feature>
<sequence length="176" mass="19239">MAALIDTLDLHSLAYAVGSIGIVLEWRAYWLPGGRAFRRWSAAGALFWAGQYFLLNAWTAGLNMAGTALRTLLSAYVTHGAGKHWTAAGFTLAFAAFTAFSWQGPISLAPGFATINTTVALFYLDNRRMRMALLASSLAWIGNDLYWQAWPALLAESVAMLVNIRTIVGLHRQDSV</sequence>
<evidence type="ECO:0000313" key="2">
    <source>
        <dbReference type="EMBL" id="MCQ8181899.1"/>
    </source>
</evidence>
<dbReference type="Proteomes" id="UP001524569">
    <property type="component" value="Unassembled WGS sequence"/>
</dbReference>
<name>A0ABT1UI52_9GAMM</name>
<keyword evidence="1" id="KW-0812">Transmembrane</keyword>
<keyword evidence="3" id="KW-1185">Reference proteome</keyword>
<evidence type="ECO:0000313" key="3">
    <source>
        <dbReference type="Proteomes" id="UP001524569"/>
    </source>
</evidence>
<reference evidence="2 3" key="1">
    <citation type="submission" date="2022-07" db="EMBL/GenBank/DDBJ databases">
        <title>Methylomonas rivi sp. nov., Methylomonas rosea sp. nov., Methylomonas aureus sp. nov. and Methylomonas subterranea sp. nov., four novel methanotrophs isolated from a freshwater creek and the deep terrestrial subsurface.</title>
        <authorList>
            <person name="Abin C."/>
            <person name="Sankaranarayanan K."/>
            <person name="Garner C."/>
            <person name="Sindelar R."/>
            <person name="Kotary K."/>
            <person name="Garner R."/>
            <person name="Barclay S."/>
            <person name="Lawson P."/>
            <person name="Krumholz L."/>
        </authorList>
    </citation>
    <scope>NUCLEOTIDE SEQUENCE [LARGE SCALE GENOMIC DNA]</scope>
    <source>
        <strain evidence="2 3">SURF-1</strain>
    </source>
</reference>
<organism evidence="2 3">
    <name type="scientific">Methylomonas aurea</name>
    <dbReference type="NCBI Taxonomy" id="2952224"/>
    <lineage>
        <taxon>Bacteria</taxon>
        <taxon>Pseudomonadati</taxon>
        <taxon>Pseudomonadota</taxon>
        <taxon>Gammaproteobacteria</taxon>
        <taxon>Methylococcales</taxon>
        <taxon>Methylococcaceae</taxon>
        <taxon>Methylomonas</taxon>
    </lineage>
</organism>
<comment type="caution">
    <text evidence="2">The sequence shown here is derived from an EMBL/GenBank/DDBJ whole genome shotgun (WGS) entry which is preliminary data.</text>
</comment>
<dbReference type="RefSeq" id="WP_256611186.1">
    <property type="nucleotide sequence ID" value="NZ_JANIBM010000013.1"/>
</dbReference>
<accession>A0ABT1UI52</accession>
<evidence type="ECO:0000256" key="1">
    <source>
        <dbReference type="SAM" id="Phobius"/>
    </source>
</evidence>
<feature type="transmembrane region" description="Helical" evidence="1">
    <location>
        <begin position="85"/>
        <end position="102"/>
    </location>
</feature>
<feature type="transmembrane region" description="Helical" evidence="1">
    <location>
        <begin position="108"/>
        <end position="124"/>
    </location>
</feature>